<feature type="transmembrane region" description="Helical" evidence="9">
    <location>
        <begin position="62"/>
        <end position="78"/>
    </location>
</feature>
<keyword evidence="8 9" id="KW-0012">Acyltransferase</keyword>
<dbReference type="Pfam" id="PF00795">
    <property type="entry name" value="CN_hydrolase"/>
    <property type="match status" value="1"/>
</dbReference>
<dbReference type="GO" id="GO:0042158">
    <property type="term" value="P:lipoprotein biosynthetic process"/>
    <property type="evidence" value="ECO:0007669"/>
    <property type="project" value="UniProtKB-UniRule"/>
</dbReference>
<comment type="function">
    <text evidence="9">Catalyzes the phospholipid dependent N-acylation of the N-terminal cysteine of apolipoprotein, the last step in lipoprotein maturation.</text>
</comment>
<dbReference type="InterPro" id="IPR003010">
    <property type="entry name" value="C-N_Hydrolase"/>
</dbReference>
<evidence type="ECO:0000256" key="4">
    <source>
        <dbReference type="ARBA" id="ARBA00022679"/>
    </source>
</evidence>
<name>A0A517P1M7_9BACT</name>
<feature type="transmembrane region" description="Helical" evidence="9">
    <location>
        <begin position="567"/>
        <end position="584"/>
    </location>
</feature>
<keyword evidence="7 9" id="KW-0472">Membrane</keyword>
<keyword evidence="12" id="KW-1185">Reference proteome</keyword>
<dbReference type="SUPFAM" id="SSF56317">
    <property type="entry name" value="Carbon-nitrogen hydrolase"/>
    <property type="match status" value="1"/>
</dbReference>
<reference evidence="11 12" key="1">
    <citation type="submission" date="2019-02" db="EMBL/GenBank/DDBJ databases">
        <title>Deep-cultivation of Planctomycetes and their phenomic and genomic characterization uncovers novel biology.</title>
        <authorList>
            <person name="Wiegand S."/>
            <person name="Jogler M."/>
            <person name="Boedeker C."/>
            <person name="Pinto D."/>
            <person name="Vollmers J."/>
            <person name="Rivas-Marin E."/>
            <person name="Kohn T."/>
            <person name="Peeters S.H."/>
            <person name="Heuer A."/>
            <person name="Rast P."/>
            <person name="Oberbeckmann S."/>
            <person name="Bunk B."/>
            <person name="Jeske O."/>
            <person name="Meyerdierks A."/>
            <person name="Storesund J.E."/>
            <person name="Kallscheuer N."/>
            <person name="Luecker S."/>
            <person name="Lage O.M."/>
            <person name="Pohl T."/>
            <person name="Merkel B.J."/>
            <person name="Hornburger P."/>
            <person name="Mueller R.-W."/>
            <person name="Bruemmer F."/>
            <person name="Labrenz M."/>
            <person name="Spormann A.M."/>
            <person name="Op den Camp H."/>
            <person name="Overmann J."/>
            <person name="Amann R."/>
            <person name="Jetten M.S.M."/>
            <person name="Mascher T."/>
            <person name="Medema M.H."/>
            <person name="Devos D.P."/>
            <person name="Kaster A.-K."/>
            <person name="Ovreas L."/>
            <person name="Rohde M."/>
            <person name="Galperin M.Y."/>
            <person name="Jogler C."/>
        </authorList>
    </citation>
    <scope>NUCLEOTIDE SEQUENCE [LARGE SCALE GENOMIC DNA]</scope>
    <source>
        <strain evidence="11 12">K23_9</strain>
    </source>
</reference>
<keyword evidence="3 9" id="KW-1003">Cell membrane</keyword>
<dbReference type="PANTHER" id="PTHR38686:SF1">
    <property type="entry name" value="APOLIPOPROTEIN N-ACYLTRANSFERASE"/>
    <property type="match status" value="1"/>
</dbReference>
<feature type="transmembrane region" description="Helical" evidence="9">
    <location>
        <begin position="38"/>
        <end position="56"/>
    </location>
</feature>
<keyword evidence="11" id="KW-0449">Lipoprotein</keyword>
<dbReference type="InterPro" id="IPR045378">
    <property type="entry name" value="LNT_N"/>
</dbReference>
<dbReference type="UniPathway" id="UPA00666"/>
<evidence type="ECO:0000256" key="6">
    <source>
        <dbReference type="ARBA" id="ARBA00022989"/>
    </source>
</evidence>
<accession>A0A517P1M7</accession>
<gene>
    <name evidence="9 11" type="primary">lnt</name>
    <name evidence="11" type="ORF">K239x_53040</name>
</gene>
<protein>
    <recommendedName>
        <fullName evidence="9">Apolipoprotein N-acyltransferase</fullName>
        <shortName evidence="9">ALP N-acyltransferase</shortName>
        <ecNumber evidence="9">2.3.1.269</ecNumber>
    </recommendedName>
</protein>
<dbReference type="InterPro" id="IPR036526">
    <property type="entry name" value="C-N_Hydrolase_sf"/>
</dbReference>
<feature type="transmembrane region" description="Helical" evidence="9">
    <location>
        <begin position="146"/>
        <end position="170"/>
    </location>
</feature>
<feature type="domain" description="CN hydrolase" evidence="10">
    <location>
        <begin position="263"/>
        <end position="556"/>
    </location>
</feature>
<evidence type="ECO:0000259" key="10">
    <source>
        <dbReference type="PROSITE" id="PS50263"/>
    </source>
</evidence>
<dbReference type="GO" id="GO:0016410">
    <property type="term" value="F:N-acyltransferase activity"/>
    <property type="evidence" value="ECO:0007669"/>
    <property type="project" value="UniProtKB-UniRule"/>
</dbReference>
<evidence type="ECO:0000256" key="5">
    <source>
        <dbReference type="ARBA" id="ARBA00022692"/>
    </source>
</evidence>
<feature type="transmembrane region" description="Helical" evidence="9">
    <location>
        <begin position="90"/>
        <end position="107"/>
    </location>
</feature>
<evidence type="ECO:0000256" key="8">
    <source>
        <dbReference type="ARBA" id="ARBA00023315"/>
    </source>
</evidence>
<comment type="subcellular location">
    <subcellularLocation>
        <location evidence="1 9">Cell membrane</location>
        <topology evidence="1 9">Multi-pass membrane protein</topology>
    </subcellularLocation>
</comment>
<evidence type="ECO:0000256" key="9">
    <source>
        <dbReference type="HAMAP-Rule" id="MF_01148"/>
    </source>
</evidence>
<dbReference type="InterPro" id="IPR004563">
    <property type="entry name" value="Apolipo_AcylTrfase"/>
</dbReference>
<dbReference type="PANTHER" id="PTHR38686">
    <property type="entry name" value="APOLIPOPROTEIN N-ACYLTRANSFERASE"/>
    <property type="match status" value="1"/>
</dbReference>
<proteinExistence type="inferred from homology"/>
<feature type="transmembrane region" description="Helical" evidence="9">
    <location>
        <begin position="232"/>
        <end position="251"/>
    </location>
</feature>
<keyword evidence="6 9" id="KW-1133">Transmembrane helix</keyword>
<sequence>MPRQQNAAIRLLKLVLPDIRGCRRLCGMNGINDPIDRPPNRLVAILVAAGVALQWLCQPPLGWWPIAFVAIIPWLMIVRYDDHFEGRDQLIIWLAGLVYWLLTLQGLRHAHPAIYVGWFALAAYLSVYGVLFVALSRRMVRLGAPLWVTAPVVWVGLECVRNYFATGISAAMLGHTLADVPELVQIADLFGSYGVSFVVVAVNVAVYELIASRLPFLSTPNAAVSRPTRSRIVAVAAAIIWVACTIGYGRFRLKQTVGEKDLATFALIQRSEVVEFPQGQKRDVDIFYNYARQTVTTLESTSEKIDAVVWPESMFSGGKFWVADPAVAVVPAEFTGNDDEFREWMDYDRQEFLVRAADLQNAFATSNTNNHRPQIIGGCGVIRYAADPQMFSGIVQVDSDGQVTNWYGKTHRVMLGEHIPILSSITVLRPYIPLGLRLSKGPGPTNFQVGQTNVSPNICIETAVERVPVDHLSQLRQKNALPDVILTVSNDGWFDNSSVIDHHLRCAQMVAVGCRRPILSSSNNGPTAWIDSRGQIVQRLATGTEGAIIAKPEHDSRVSVYVTIGDWPARVLAIVCLGLIAVIVKERYLAKRQSKN</sequence>
<feature type="transmembrane region" description="Helical" evidence="9">
    <location>
        <begin position="113"/>
        <end position="134"/>
    </location>
</feature>
<comment type="pathway">
    <text evidence="9">Protein modification; lipoprotein biosynthesis (N-acyl transfer).</text>
</comment>
<dbReference type="Gene3D" id="3.60.110.10">
    <property type="entry name" value="Carbon-nitrogen hydrolase"/>
    <property type="match status" value="1"/>
</dbReference>
<comment type="catalytic activity">
    <reaction evidence="9">
        <text>N-terminal S-1,2-diacyl-sn-glyceryl-L-cysteinyl-[lipoprotein] + a glycerophospholipid = N-acyl-S-1,2-diacyl-sn-glyceryl-L-cysteinyl-[lipoprotein] + a 2-acyl-sn-glycero-3-phospholipid + H(+)</text>
        <dbReference type="Rhea" id="RHEA:48228"/>
        <dbReference type="Rhea" id="RHEA-COMP:14681"/>
        <dbReference type="Rhea" id="RHEA-COMP:14684"/>
        <dbReference type="ChEBI" id="CHEBI:15378"/>
        <dbReference type="ChEBI" id="CHEBI:136912"/>
        <dbReference type="ChEBI" id="CHEBI:140656"/>
        <dbReference type="ChEBI" id="CHEBI:140657"/>
        <dbReference type="ChEBI" id="CHEBI:140660"/>
        <dbReference type="EC" id="2.3.1.269"/>
    </reaction>
</comment>
<keyword evidence="5 9" id="KW-0812">Transmembrane</keyword>
<dbReference type="NCBIfam" id="TIGR00546">
    <property type="entry name" value="lnt"/>
    <property type="match status" value="1"/>
</dbReference>
<comment type="similarity">
    <text evidence="2 9">Belongs to the CN hydrolase family. Apolipoprotein N-acyltransferase subfamily.</text>
</comment>
<dbReference type="EMBL" id="CP036526">
    <property type="protein sequence ID" value="QDT13286.1"/>
    <property type="molecule type" value="Genomic_DNA"/>
</dbReference>
<evidence type="ECO:0000256" key="3">
    <source>
        <dbReference type="ARBA" id="ARBA00022475"/>
    </source>
</evidence>
<dbReference type="EC" id="2.3.1.269" evidence="9"/>
<dbReference type="GO" id="GO:0005886">
    <property type="term" value="C:plasma membrane"/>
    <property type="evidence" value="ECO:0007669"/>
    <property type="project" value="UniProtKB-SubCell"/>
</dbReference>
<dbReference type="PROSITE" id="PS50263">
    <property type="entry name" value="CN_HYDROLASE"/>
    <property type="match status" value="1"/>
</dbReference>
<feature type="transmembrane region" description="Helical" evidence="9">
    <location>
        <begin position="190"/>
        <end position="211"/>
    </location>
</feature>
<dbReference type="Pfam" id="PF20154">
    <property type="entry name" value="LNT_N"/>
    <property type="match status" value="1"/>
</dbReference>
<evidence type="ECO:0000256" key="7">
    <source>
        <dbReference type="ARBA" id="ARBA00023136"/>
    </source>
</evidence>
<organism evidence="11 12">
    <name type="scientific">Stieleria marina</name>
    <dbReference type="NCBI Taxonomy" id="1930275"/>
    <lineage>
        <taxon>Bacteria</taxon>
        <taxon>Pseudomonadati</taxon>
        <taxon>Planctomycetota</taxon>
        <taxon>Planctomycetia</taxon>
        <taxon>Pirellulales</taxon>
        <taxon>Pirellulaceae</taxon>
        <taxon>Stieleria</taxon>
    </lineage>
</organism>
<keyword evidence="4 9" id="KW-0808">Transferase</keyword>
<dbReference type="AlphaFoldDB" id="A0A517P1M7"/>
<evidence type="ECO:0000313" key="11">
    <source>
        <dbReference type="EMBL" id="QDT13286.1"/>
    </source>
</evidence>
<dbReference type="HAMAP" id="MF_01148">
    <property type="entry name" value="Lnt"/>
    <property type="match status" value="1"/>
</dbReference>
<evidence type="ECO:0000256" key="2">
    <source>
        <dbReference type="ARBA" id="ARBA00010065"/>
    </source>
</evidence>
<dbReference type="Proteomes" id="UP000319817">
    <property type="component" value="Chromosome"/>
</dbReference>
<evidence type="ECO:0000313" key="12">
    <source>
        <dbReference type="Proteomes" id="UP000319817"/>
    </source>
</evidence>
<evidence type="ECO:0000256" key="1">
    <source>
        <dbReference type="ARBA" id="ARBA00004651"/>
    </source>
</evidence>